<keyword evidence="1" id="KW-0472">Membrane</keyword>
<dbReference type="EMBL" id="HBGU01060557">
    <property type="protein sequence ID" value="CAD9515150.1"/>
    <property type="molecule type" value="Transcribed_RNA"/>
</dbReference>
<gene>
    <name evidence="2" type="ORF">CBRE1094_LOCUS32886</name>
</gene>
<reference evidence="2" key="1">
    <citation type="submission" date="2021-01" db="EMBL/GenBank/DDBJ databases">
        <authorList>
            <person name="Corre E."/>
            <person name="Pelletier E."/>
            <person name="Niang G."/>
            <person name="Scheremetjew M."/>
            <person name="Finn R."/>
            <person name="Kale V."/>
            <person name="Holt S."/>
            <person name="Cochrane G."/>
            <person name="Meng A."/>
            <person name="Brown T."/>
            <person name="Cohen L."/>
        </authorList>
    </citation>
    <scope>NUCLEOTIDE SEQUENCE</scope>
    <source>
        <strain evidence="2">UTEX LB 985</strain>
    </source>
</reference>
<feature type="transmembrane region" description="Helical" evidence="1">
    <location>
        <begin position="116"/>
        <end position="138"/>
    </location>
</feature>
<evidence type="ECO:0000313" key="2">
    <source>
        <dbReference type="EMBL" id="CAD9515150.1"/>
    </source>
</evidence>
<feature type="transmembrane region" description="Helical" evidence="1">
    <location>
        <begin position="64"/>
        <end position="90"/>
    </location>
</feature>
<organism evidence="2">
    <name type="scientific">Haptolina brevifila</name>
    <dbReference type="NCBI Taxonomy" id="156173"/>
    <lineage>
        <taxon>Eukaryota</taxon>
        <taxon>Haptista</taxon>
        <taxon>Haptophyta</taxon>
        <taxon>Prymnesiophyceae</taxon>
        <taxon>Prymnesiales</taxon>
        <taxon>Prymnesiaceae</taxon>
        <taxon>Haptolina</taxon>
    </lineage>
</organism>
<protein>
    <submittedName>
        <fullName evidence="2">Uncharacterized protein</fullName>
    </submittedName>
</protein>
<dbReference type="AlphaFoldDB" id="A0A7S2N243"/>
<keyword evidence="1" id="KW-0812">Transmembrane</keyword>
<dbReference type="Pfam" id="PF07856">
    <property type="entry name" value="Orai-1"/>
    <property type="match status" value="1"/>
</dbReference>
<keyword evidence="1" id="KW-1133">Transmembrane helix</keyword>
<dbReference type="InterPro" id="IPR012446">
    <property type="entry name" value="CRAC_channel"/>
</dbReference>
<sequence length="208" mass="22590">MLAADKLLLQSNVKQRSIELREKELRLFNTNFSAVGTQSAIMAGFTLTSFVEIDLPPEKHAPKALLHMCVVLSICFNFICVAMVTFVTVLGGGKALRGQDGSMDVAVDGMNAERTFIFASFGIGVVSTLGCLLSAAWVLMEPEVAVMASILVVSTMYMVCSEARRIRTRFYLDEGESVKFSDMQSIFPNTPTKKGITASGEGSLRKGE</sequence>
<evidence type="ECO:0000256" key="1">
    <source>
        <dbReference type="SAM" id="Phobius"/>
    </source>
</evidence>
<feature type="transmembrane region" description="Helical" evidence="1">
    <location>
        <begin position="144"/>
        <end position="160"/>
    </location>
</feature>
<proteinExistence type="predicted"/>
<name>A0A7S2N243_9EUKA</name>
<accession>A0A7S2N243</accession>